<evidence type="ECO:0000313" key="3">
    <source>
        <dbReference type="EMBL" id="MBC6449572.1"/>
    </source>
</evidence>
<keyword evidence="1" id="KW-0560">Oxidoreductase</keyword>
<feature type="domain" description="FAD dependent oxidoreductase" evidence="2">
    <location>
        <begin position="4"/>
        <end position="327"/>
    </location>
</feature>
<dbReference type="RefSeq" id="WP_187222484.1">
    <property type="nucleotide sequence ID" value="NZ_JABVED010000012.1"/>
</dbReference>
<dbReference type="Pfam" id="PF01266">
    <property type="entry name" value="DAO"/>
    <property type="match status" value="1"/>
</dbReference>
<sequence length="355" mass="36842">MTTVVIGGGIAGVSVAAELAGSRDVLLVETEPMLARHTTGRSAAVYLPSYGGGVIRALTAAGRTRFAPGLLRPRPMLWVSTDDDGDQHVQDTVAAGTAGPITIAEARDLCPALRPDAFRSIALDAGTMDIDAMGLHQHYVRELKARGGEIRMAARVTALTRDGGGWRVTLGHDEIHADEVVNAAGAWADQVAALAGVPSIGLTPLKRTIAIAVGGPVDPAWPLVADAAERFYFRPEGEGVLLSPADETPTEPCDAKPDELDIALAIDRVNEVTTLGLRSVRTAWAGLRSFTPGRSPVVGQAPGHPGFHFFAGQGGYGIQIAPALAAAGAAVIRGEAIPADIGVTAEDLRSPLWTA</sequence>
<reference evidence="3 4" key="1">
    <citation type="submission" date="2020-06" db="EMBL/GenBank/DDBJ databases">
        <title>Actinokineospora xiongansis sp. nov., isolated from soil of Baiyangdian.</title>
        <authorList>
            <person name="Zhang X."/>
        </authorList>
    </citation>
    <scope>NUCLEOTIDE SEQUENCE [LARGE SCALE GENOMIC DNA]</scope>
    <source>
        <strain evidence="3 4">HBU206404</strain>
    </source>
</reference>
<dbReference type="Gene3D" id="3.30.9.10">
    <property type="entry name" value="D-Amino Acid Oxidase, subunit A, domain 2"/>
    <property type="match status" value="1"/>
</dbReference>
<dbReference type="InterPro" id="IPR006076">
    <property type="entry name" value="FAD-dep_OxRdtase"/>
</dbReference>
<organism evidence="3 4">
    <name type="scientific">Actinokineospora xionganensis</name>
    <dbReference type="NCBI Taxonomy" id="2684470"/>
    <lineage>
        <taxon>Bacteria</taxon>
        <taxon>Bacillati</taxon>
        <taxon>Actinomycetota</taxon>
        <taxon>Actinomycetes</taxon>
        <taxon>Pseudonocardiales</taxon>
        <taxon>Pseudonocardiaceae</taxon>
        <taxon>Actinokineospora</taxon>
    </lineage>
</organism>
<evidence type="ECO:0000259" key="2">
    <source>
        <dbReference type="Pfam" id="PF01266"/>
    </source>
</evidence>
<dbReference type="Gene3D" id="3.50.50.60">
    <property type="entry name" value="FAD/NAD(P)-binding domain"/>
    <property type="match status" value="1"/>
</dbReference>
<gene>
    <name evidence="3" type="ORF">GPZ80_20625</name>
</gene>
<name>A0ABR7LBA0_9PSEU</name>
<protein>
    <submittedName>
        <fullName evidence="3">FAD-binding oxidoreductase</fullName>
    </submittedName>
</protein>
<evidence type="ECO:0000256" key="1">
    <source>
        <dbReference type="ARBA" id="ARBA00023002"/>
    </source>
</evidence>
<evidence type="ECO:0000313" key="4">
    <source>
        <dbReference type="Proteomes" id="UP000734823"/>
    </source>
</evidence>
<dbReference type="EMBL" id="JABVED010000012">
    <property type="protein sequence ID" value="MBC6449572.1"/>
    <property type="molecule type" value="Genomic_DNA"/>
</dbReference>
<accession>A0ABR7LBA0</accession>
<dbReference type="SUPFAM" id="SSF51905">
    <property type="entry name" value="FAD/NAD(P)-binding domain"/>
    <property type="match status" value="1"/>
</dbReference>
<dbReference type="InterPro" id="IPR036188">
    <property type="entry name" value="FAD/NAD-bd_sf"/>
</dbReference>
<dbReference type="PANTHER" id="PTHR13847:SF287">
    <property type="entry name" value="FAD-DEPENDENT OXIDOREDUCTASE DOMAIN-CONTAINING PROTEIN 1"/>
    <property type="match status" value="1"/>
</dbReference>
<dbReference type="PANTHER" id="PTHR13847">
    <property type="entry name" value="SARCOSINE DEHYDROGENASE-RELATED"/>
    <property type="match status" value="1"/>
</dbReference>
<keyword evidence="4" id="KW-1185">Reference proteome</keyword>
<comment type="caution">
    <text evidence="3">The sequence shown here is derived from an EMBL/GenBank/DDBJ whole genome shotgun (WGS) entry which is preliminary data.</text>
</comment>
<dbReference type="Proteomes" id="UP000734823">
    <property type="component" value="Unassembled WGS sequence"/>
</dbReference>
<proteinExistence type="predicted"/>